<evidence type="ECO:0000256" key="2">
    <source>
        <dbReference type="ARBA" id="ARBA00022490"/>
    </source>
</evidence>
<dbReference type="InterPro" id="IPR008269">
    <property type="entry name" value="Lon_proteolytic"/>
</dbReference>
<dbReference type="FunFam" id="3.40.50.300:FF:000382">
    <property type="entry name" value="Lon protease homolog 2, peroxisomal"/>
    <property type="match status" value="1"/>
</dbReference>
<dbReference type="PRINTS" id="PR00830">
    <property type="entry name" value="ENDOLAPTASE"/>
</dbReference>
<dbReference type="AlphaFoldDB" id="A0A7J0BUJ3"/>
<feature type="domain" description="Lon proteolytic" evidence="16">
    <location>
        <begin position="663"/>
        <end position="844"/>
    </location>
</feature>
<sequence>MSDDTLSPHSPLSPLSSGSDNESDDTSAQSADSAPVQKAQNADSPIQRADSATEHELEDEVPQALQDDMEGALPEFPSELPVLPVRDIVVFNYMILPLFVGREKSVQAVDAALNGSRYLMITTQKEESTEDPGPDDLHTTGTVVMIMRMLKMPDGRLKVLVQGISRAVVRRFVSETPFLMAEVEAVHEPEVEMLNVEQEAMMRAAREQSERILSLRGVATSDIMAVLNSVNDPGRLADLIAANLRMKVQEAQKILECTDPLERLHLVNTQLVKETEVAAMQAKIQTMAREGMDKAQKDYYLREQLKAIRRELGEGDSGDDDLEDLARMLDKAGLPKDVRKEADKQLRRLASMHPDASEASVVRTYLEWFGELPWKKMSRDRLDIPVAEAILNEDHYGLAKVKDRILEYLSVRKLNPKSKGPILCFAGPPGVGKTSLGRSIARALGRKFSRVSLGGMRDEAEIRGHRRTYIGAMPGRIIQIIKQLGTRNPVIMLDEIDKLGSDFRGDPSSALLEVLDPEQNFSFSDHYLNVPFDLSKVMFICTANQLDTIPAPLRDRMEIIQIPGYTMQEKASIARKYLIPRQTEENGLTVEETVIPDSVITKVIQEYTREAGLRNLEREIGTICRKLARKKAEGAKGPFKVSVKNLQGLLGVPRYLEEEGDKELMPGVAMGLAWTPFGGEILHIEVTTMTGKGKLTLTGQLGEVMKESAQAALSYARAHAGELGVDPDFLEKLDIHIHVPAGATPKDGPSAGVTLMIALISALTGKSVNSDLCMTGEITLRGRVLPVGGIKEKILAGVARGLGHVIIPRQNVKDLEDVPAELLRKITVHTAERIEDLLPLAFSK</sequence>
<evidence type="ECO:0000259" key="16">
    <source>
        <dbReference type="PROSITE" id="PS51786"/>
    </source>
</evidence>
<dbReference type="PIRSF" id="PIRSF001174">
    <property type="entry name" value="Lon_proteas"/>
    <property type="match status" value="1"/>
</dbReference>
<dbReference type="InterPro" id="IPR008268">
    <property type="entry name" value="Peptidase_S16_AS"/>
</dbReference>
<dbReference type="EMBL" id="BLVP01000008">
    <property type="protein sequence ID" value="GFM37380.1"/>
    <property type="molecule type" value="Genomic_DNA"/>
</dbReference>
<dbReference type="InterPro" id="IPR003593">
    <property type="entry name" value="AAA+_ATPase"/>
</dbReference>
<dbReference type="InterPro" id="IPR003111">
    <property type="entry name" value="Lon_prtase_N"/>
</dbReference>
<evidence type="ECO:0000256" key="10">
    <source>
        <dbReference type="PIRNR" id="PIRNR001174"/>
    </source>
</evidence>
<dbReference type="SMART" id="SM00464">
    <property type="entry name" value="LON"/>
    <property type="match status" value="1"/>
</dbReference>
<dbReference type="PROSITE" id="PS51787">
    <property type="entry name" value="LON_N"/>
    <property type="match status" value="1"/>
</dbReference>
<evidence type="ECO:0000256" key="13">
    <source>
        <dbReference type="PROSITE-ProRule" id="PRU01122"/>
    </source>
</evidence>
<dbReference type="SUPFAM" id="SSF54211">
    <property type="entry name" value="Ribosomal protein S5 domain 2-like"/>
    <property type="match status" value="1"/>
</dbReference>
<evidence type="ECO:0000256" key="5">
    <source>
        <dbReference type="ARBA" id="ARBA00022801"/>
    </source>
</evidence>
<keyword evidence="4 9" id="KW-0547">Nucleotide-binding</keyword>
<dbReference type="InterPro" id="IPR014721">
    <property type="entry name" value="Ribsml_uS5_D2-typ_fold_subgr"/>
</dbReference>
<dbReference type="GO" id="GO:0005524">
    <property type="term" value="F:ATP binding"/>
    <property type="evidence" value="ECO:0007669"/>
    <property type="project" value="UniProtKB-UniRule"/>
</dbReference>
<dbReference type="Pfam" id="PF05362">
    <property type="entry name" value="Lon_C"/>
    <property type="match status" value="1"/>
</dbReference>
<evidence type="ECO:0000256" key="6">
    <source>
        <dbReference type="ARBA" id="ARBA00022825"/>
    </source>
</evidence>
<reference evidence="18 19" key="1">
    <citation type="submission" date="2020-05" db="EMBL/GenBank/DDBJ databases">
        <title>Draft genome sequence of Desulfovibrio psychrotolerans JS1T.</title>
        <authorList>
            <person name="Ueno A."/>
            <person name="Tamazawa S."/>
            <person name="Tamamura S."/>
            <person name="Murakami T."/>
            <person name="Kiyama T."/>
            <person name="Inomata H."/>
            <person name="Amano Y."/>
            <person name="Miyakawa K."/>
            <person name="Tamaki H."/>
            <person name="Naganuma T."/>
            <person name="Kaneko K."/>
        </authorList>
    </citation>
    <scope>NUCLEOTIDE SEQUENCE [LARGE SCALE GENOMIC DNA]</scope>
    <source>
        <strain evidence="18 19">JS1</strain>
    </source>
</reference>
<comment type="similarity">
    <text evidence="9 10 13 14">Belongs to the peptidase S16 family.</text>
</comment>
<dbReference type="Proteomes" id="UP000503820">
    <property type="component" value="Unassembled WGS sequence"/>
</dbReference>
<dbReference type="GO" id="GO:0005737">
    <property type="term" value="C:cytoplasm"/>
    <property type="evidence" value="ECO:0007669"/>
    <property type="project" value="UniProtKB-SubCell"/>
</dbReference>
<dbReference type="GO" id="GO:0004252">
    <property type="term" value="F:serine-type endopeptidase activity"/>
    <property type="evidence" value="ECO:0007669"/>
    <property type="project" value="UniProtKB-UniRule"/>
</dbReference>
<dbReference type="PANTHER" id="PTHR10046">
    <property type="entry name" value="ATP DEPENDENT LON PROTEASE FAMILY MEMBER"/>
    <property type="match status" value="1"/>
</dbReference>
<keyword evidence="7 9" id="KW-0067">ATP-binding</keyword>
<evidence type="ECO:0000313" key="19">
    <source>
        <dbReference type="Proteomes" id="UP000503820"/>
    </source>
</evidence>
<dbReference type="GO" id="GO:0006515">
    <property type="term" value="P:protein quality control for misfolded or incompletely synthesized proteins"/>
    <property type="evidence" value="ECO:0007669"/>
    <property type="project" value="UniProtKB-UniRule"/>
</dbReference>
<comment type="catalytic activity">
    <reaction evidence="9 10 13">
        <text>Hydrolysis of proteins in presence of ATP.</text>
        <dbReference type="EC" id="3.4.21.53"/>
    </reaction>
</comment>
<dbReference type="InterPro" id="IPR003959">
    <property type="entry name" value="ATPase_AAA_core"/>
</dbReference>
<dbReference type="GO" id="GO:0043565">
    <property type="term" value="F:sequence-specific DNA binding"/>
    <property type="evidence" value="ECO:0007669"/>
    <property type="project" value="UniProtKB-UniRule"/>
</dbReference>
<dbReference type="InterPro" id="IPR046336">
    <property type="entry name" value="Lon_prtase_N_sf"/>
</dbReference>
<dbReference type="Gene3D" id="2.30.130.40">
    <property type="entry name" value="LON domain-like"/>
    <property type="match status" value="1"/>
</dbReference>
<dbReference type="InterPro" id="IPR027543">
    <property type="entry name" value="Lon_bac"/>
</dbReference>
<dbReference type="FunFam" id="1.20.5.5270:FF:000002">
    <property type="entry name" value="Lon protease homolog"/>
    <property type="match status" value="1"/>
</dbReference>
<dbReference type="Gene3D" id="1.10.8.60">
    <property type="match status" value="1"/>
</dbReference>
<keyword evidence="6 9" id="KW-0720">Serine protease</keyword>
<evidence type="ECO:0000256" key="14">
    <source>
        <dbReference type="RuleBase" id="RU000591"/>
    </source>
</evidence>
<dbReference type="PROSITE" id="PS01046">
    <property type="entry name" value="LON_SER"/>
    <property type="match status" value="1"/>
</dbReference>
<feature type="active site" evidence="9 11">
    <location>
        <position position="750"/>
    </location>
</feature>
<dbReference type="CDD" id="cd19500">
    <property type="entry name" value="RecA-like_Lon"/>
    <property type="match status" value="1"/>
</dbReference>
<dbReference type="RefSeq" id="WP_243451346.1">
    <property type="nucleotide sequence ID" value="NZ_BLVP01000008.1"/>
</dbReference>
<comment type="caution">
    <text evidence="18">The sequence shown here is derived from an EMBL/GenBank/DDBJ whole genome shotgun (WGS) entry which is preliminary data.</text>
</comment>
<feature type="region of interest" description="Disordered" evidence="15">
    <location>
        <begin position="1"/>
        <end position="62"/>
    </location>
</feature>
<evidence type="ECO:0000259" key="17">
    <source>
        <dbReference type="PROSITE" id="PS51787"/>
    </source>
</evidence>
<accession>A0A7J0BUJ3</accession>
<evidence type="ECO:0000256" key="3">
    <source>
        <dbReference type="ARBA" id="ARBA00022670"/>
    </source>
</evidence>
<dbReference type="InterPro" id="IPR054594">
    <property type="entry name" value="Lon_lid"/>
</dbReference>
<organism evidence="18 19">
    <name type="scientific">Desulfovibrio psychrotolerans</name>
    <dbReference type="NCBI Taxonomy" id="415242"/>
    <lineage>
        <taxon>Bacteria</taxon>
        <taxon>Pseudomonadati</taxon>
        <taxon>Thermodesulfobacteriota</taxon>
        <taxon>Desulfovibrionia</taxon>
        <taxon>Desulfovibrionales</taxon>
        <taxon>Desulfovibrionaceae</taxon>
        <taxon>Desulfovibrio</taxon>
    </lineage>
</organism>
<dbReference type="NCBIfam" id="TIGR00763">
    <property type="entry name" value="lon"/>
    <property type="match status" value="1"/>
</dbReference>
<dbReference type="SMART" id="SM00382">
    <property type="entry name" value="AAA"/>
    <property type="match status" value="1"/>
</dbReference>
<dbReference type="InterPro" id="IPR015947">
    <property type="entry name" value="PUA-like_sf"/>
</dbReference>
<evidence type="ECO:0000256" key="4">
    <source>
        <dbReference type="ARBA" id="ARBA00022741"/>
    </source>
</evidence>
<comment type="induction">
    <text evidence="9">By heat shock.</text>
</comment>
<dbReference type="Pfam" id="PF00004">
    <property type="entry name" value="AAA"/>
    <property type="match status" value="1"/>
</dbReference>
<comment type="function">
    <text evidence="9">ATP-dependent serine protease that mediates the selective degradation of mutant and abnormal proteins as well as certain short-lived regulatory proteins. Required for cellular homeostasis and for survival from DNA damage and developmental changes induced by stress. Degrades polypeptides processively to yield small peptide fragments that are 5 to 10 amino acids long. Binds to DNA in a double-stranded, site-specific manner.</text>
</comment>
<dbReference type="PROSITE" id="PS51786">
    <property type="entry name" value="LON_PROTEOLYTIC"/>
    <property type="match status" value="1"/>
</dbReference>
<dbReference type="Gene3D" id="3.30.230.10">
    <property type="match status" value="1"/>
</dbReference>
<dbReference type="GO" id="GO:0004176">
    <property type="term" value="F:ATP-dependent peptidase activity"/>
    <property type="evidence" value="ECO:0007669"/>
    <property type="project" value="UniProtKB-UniRule"/>
</dbReference>
<evidence type="ECO:0000313" key="18">
    <source>
        <dbReference type="EMBL" id="GFM37380.1"/>
    </source>
</evidence>
<evidence type="ECO:0000256" key="12">
    <source>
        <dbReference type="PIRSR" id="PIRSR001174-2"/>
    </source>
</evidence>
<dbReference type="HAMAP" id="MF_01973">
    <property type="entry name" value="lon_bact"/>
    <property type="match status" value="1"/>
</dbReference>
<feature type="active site" evidence="9 11">
    <location>
        <position position="793"/>
    </location>
</feature>
<dbReference type="SUPFAM" id="SSF52540">
    <property type="entry name" value="P-loop containing nucleoside triphosphate hydrolases"/>
    <property type="match status" value="1"/>
</dbReference>
<comment type="subunit">
    <text evidence="9 10">Homohexamer. Organized in a ring with a central cavity.</text>
</comment>
<name>A0A7J0BUJ3_9BACT</name>
<dbReference type="EC" id="3.4.21.53" evidence="9 10"/>
<feature type="binding site" evidence="9 12">
    <location>
        <begin position="427"/>
        <end position="434"/>
    </location>
    <ligand>
        <name>ATP</name>
        <dbReference type="ChEBI" id="CHEBI:30616"/>
    </ligand>
</feature>
<keyword evidence="5 9" id="KW-0378">Hydrolase</keyword>
<evidence type="ECO:0000256" key="1">
    <source>
        <dbReference type="ARBA" id="ARBA00004496"/>
    </source>
</evidence>
<dbReference type="InterPro" id="IPR020568">
    <property type="entry name" value="Ribosomal_Su5_D2-typ_SF"/>
</dbReference>
<proteinExistence type="evidence at transcript level"/>
<keyword evidence="3 9" id="KW-0645">Protease</keyword>
<dbReference type="Pfam" id="PF22667">
    <property type="entry name" value="Lon_lid"/>
    <property type="match status" value="1"/>
</dbReference>
<dbReference type="InterPro" id="IPR004815">
    <property type="entry name" value="Lon_bac/euk-typ"/>
</dbReference>
<dbReference type="GO" id="GO:0034605">
    <property type="term" value="P:cellular response to heat"/>
    <property type="evidence" value="ECO:0007669"/>
    <property type="project" value="UniProtKB-UniRule"/>
</dbReference>
<evidence type="ECO:0000256" key="9">
    <source>
        <dbReference type="HAMAP-Rule" id="MF_01973"/>
    </source>
</evidence>
<dbReference type="SUPFAM" id="SSF88697">
    <property type="entry name" value="PUA domain-like"/>
    <property type="match status" value="1"/>
</dbReference>
<comment type="subcellular location">
    <subcellularLocation>
        <location evidence="1 9 10">Cytoplasm</location>
    </subcellularLocation>
</comment>
<dbReference type="InterPro" id="IPR027417">
    <property type="entry name" value="P-loop_NTPase"/>
</dbReference>
<keyword evidence="8 9" id="KW-0346">Stress response</keyword>
<dbReference type="GO" id="GO:0016887">
    <property type="term" value="F:ATP hydrolysis activity"/>
    <property type="evidence" value="ECO:0007669"/>
    <property type="project" value="UniProtKB-UniRule"/>
</dbReference>
<evidence type="ECO:0000256" key="11">
    <source>
        <dbReference type="PIRSR" id="PIRSR001174-1"/>
    </source>
</evidence>
<feature type="domain" description="Lon N-terminal" evidence="17">
    <location>
        <begin position="80"/>
        <end position="275"/>
    </location>
</feature>
<protein>
    <recommendedName>
        <fullName evidence="9 10">Lon protease</fullName>
        <ecNumber evidence="9 10">3.4.21.53</ecNumber>
    </recommendedName>
    <alternativeName>
        <fullName evidence="9">ATP-dependent protease La</fullName>
    </alternativeName>
</protein>
<evidence type="ECO:0000256" key="15">
    <source>
        <dbReference type="SAM" id="MobiDB-lite"/>
    </source>
</evidence>
<dbReference type="Gene3D" id="3.40.50.300">
    <property type="entry name" value="P-loop containing nucleotide triphosphate hydrolases"/>
    <property type="match status" value="1"/>
</dbReference>
<dbReference type="Gene3D" id="1.20.5.5270">
    <property type="match status" value="1"/>
</dbReference>
<dbReference type="Pfam" id="PF02190">
    <property type="entry name" value="LON_substr_bdg"/>
    <property type="match status" value="1"/>
</dbReference>
<evidence type="ECO:0000256" key="8">
    <source>
        <dbReference type="ARBA" id="ARBA00023016"/>
    </source>
</evidence>
<feature type="compositionally biased region" description="Low complexity" evidence="15">
    <location>
        <begin position="1"/>
        <end position="34"/>
    </location>
</feature>
<keyword evidence="2 9" id="KW-0963">Cytoplasm</keyword>
<keyword evidence="19" id="KW-1185">Reference proteome</keyword>
<gene>
    <name evidence="18" type="primary">lon_1</name>
    <name evidence="9" type="synonym">lon</name>
    <name evidence="18" type="ORF">DSM19430T_20640</name>
</gene>
<evidence type="ECO:0000256" key="7">
    <source>
        <dbReference type="ARBA" id="ARBA00022840"/>
    </source>
</evidence>
<dbReference type="Gene3D" id="1.20.58.1480">
    <property type="match status" value="1"/>
</dbReference>
<dbReference type="InterPro" id="IPR027065">
    <property type="entry name" value="Lon_Prtase"/>
</dbReference>